<dbReference type="Pfam" id="PF17136">
    <property type="entry name" value="ribosomal_L24"/>
    <property type="match status" value="1"/>
</dbReference>
<proteinExistence type="inferred from homology"/>
<dbReference type="InterPro" id="IPR005824">
    <property type="entry name" value="KOW"/>
</dbReference>
<dbReference type="Gene3D" id="2.30.30.30">
    <property type="match status" value="1"/>
</dbReference>
<dbReference type="KEGG" id="sbw:TGUWTKB_1050"/>
<dbReference type="PANTHER" id="PTHR12903">
    <property type="entry name" value="MITOCHONDRIAL RIBOSOMAL PROTEIN L24"/>
    <property type="match status" value="1"/>
</dbReference>
<evidence type="ECO:0000256" key="4">
    <source>
        <dbReference type="ARBA" id="ARBA00035206"/>
    </source>
</evidence>
<protein>
    <recommendedName>
        <fullName evidence="4 5">Large ribosomal subunit protein uL24</fullName>
    </recommendedName>
</protein>
<evidence type="ECO:0000256" key="1">
    <source>
        <dbReference type="ARBA" id="ARBA00010618"/>
    </source>
</evidence>
<evidence type="ECO:0000256" key="2">
    <source>
        <dbReference type="ARBA" id="ARBA00022980"/>
    </source>
</evidence>
<sequence length="104" mass="11884">MAKKIRKNDEVIVIAGRCKNQRGKVKKILSNKKVIVEGINLVTKHKKPIPSLQQEGGIYKEESYIDISNIAIINTKTDKLDKVGFKFENGKKVRFFKSNNKIIK</sequence>
<organism evidence="8 9">
    <name type="scientific">Candidatus Tachikawaea gelatinosa</name>
    <dbReference type="NCBI Taxonomy" id="1410383"/>
    <lineage>
        <taxon>Bacteria</taxon>
        <taxon>Pseudomonadati</taxon>
        <taxon>Pseudomonadota</taxon>
        <taxon>Gammaproteobacteria</taxon>
        <taxon>Enterobacterales</taxon>
        <taxon>Enterobacteriaceae</taxon>
        <taxon>Candidatus Tachikawaea</taxon>
    </lineage>
</organism>
<accession>A0A090AL75</accession>
<evidence type="ECO:0000256" key="6">
    <source>
        <dbReference type="RuleBase" id="RU003477"/>
    </source>
</evidence>
<name>A0A090AL75_9ENTR</name>
<dbReference type="HAMAP" id="MF_01326_B">
    <property type="entry name" value="Ribosomal_uL24_B"/>
    <property type="match status" value="1"/>
</dbReference>
<comment type="function">
    <text evidence="5">One of two assembly initiator proteins, it binds directly to the 5'-end of the 23S rRNA, where it nucleates assembly of the 50S subunit.</text>
</comment>
<reference evidence="9" key="1">
    <citation type="submission" date="2013-11" db="EMBL/GenBank/DDBJ databases">
        <title>Symbiont-containing voluminous jelly as an extraordinary maternal gift for overwintering insect nymphs.</title>
        <authorList>
            <person name="Kaiwa N."/>
            <person name="Hosokawa T."/>
            <person name="Nikoh N."/>
            <person name="Meng X.Y."/>
            <person name="Tanahashi M."/>
            <person name="Moriyama M."/>
            <person name="Maeda T."/>
            <person name="Yamaguchi K."/>
            <person name="Shigenobu S."/>
            <person name="Ito M."/>
            <person name="Fukatsu T."/>
        </authorList>
    </citation>
    <scope>NUCLEOTIDE SEQUENCE [LARGE SCALE GENOMIC DNA]</scope>
    <source>
        <strain evidence="9">UwTKB</strain>
    </source>
</reference>
<evidence type="ECO:0000313" key="8">
    <source>
        <dbReference type="EMBL" id="BAP58364.1"/>
    </source>
</evidence>
<keyword evidence="3 5" id="KW-0687">Ribonucleoprotein</keyword>
<dbReference type="GO" id="GO:0006412">
    <property type="term" value="P:translation"/>
    <property type="evidence" value="ECO:0007669"/>
    <property type="project" value="UniProtKB-UniRule"/>
</dbReference>
<evidence type="ECO:0000256" key="3">
    <source>
        <dbReference type="ARBA" id="ARBA00023274"/>
    </source>
</evidence>
<evidence type="ECO:0000259" key="7">
    <source>
        <dbReference type="SMART" id="SM00739"/>
    </source>
</evidence>
<keyword evidence="2 5" id="KW-0689">Ribosomal protein</keyword>
<keyword evidence="9" id="KW-1185">Reference proteome</keyword>
<dbReference type="GO" id="GO:0003735">
    <property type="term" value="F:structural constituent of ribosome"/>
    <property type="evidence" value="ECO:0007669"/>
    <property type="project" value="InterPro"/>
</dbReference>
<evidence type="ECO:0000313" key="9">
    <source>
        <dbReference type="Proteomes" id="UP000031627"/>
    </source>
</evidence>
<gene>
    <name evidence="5 8" type="primary">rplX</name>
    <name evidence="8" type="ORF">TGUWTKB_1050</name>
</gene>
<evidence type="ECO:0000256" key="5">
    <source>
        <dbReference type="HAMAP-Rule" id="MF_01326"/>
    </source>
</evidence>
<dbReference type="PROSITE" id="PS01108">
    <property type="entry name" value="RIBOSOMAL_L24"/>
    <property type="match status" value="1"/>
</dbReference>
<keyword evidence="5" id="KW-0694">RNA-binding</keyword>
<dbReference type="GO" id="GO:1990904">
    <property type="term" value="C:ribonucleoprotein complex"/>
    <property type="evidence" value="ECO:0007669"/>
    <property type="project" value="UniProtKB-KW"/>
</dbReference>
<comment type="function">
    <text evidence="5">One of the proteins that surrounds the polypeptide exit tunnel on the outside of the subunit.</text>
</comment>
<dbReference type="HOGENOM" id="CLU_093315_2_2_6"/>
<keyword evidence="5" id="KW-0699">rRNA-binding</keyword>
<dbReference type="GO" id="GO:0005840">
    <property type="term" value="C:ribosome"/>
    <property type="evidence" value="ECO:0007669"/>
    <property type="project" value="UniProtKB-KW"/>
</dbReference>
<dbReference type="GO" id="GO:0019843">
    <property type="term" value="F:rRNA binding"/>
    <property type="evidence" value="ECO:0007669"/>
    <property type="project" value="UniProtKB-UniRule"/>
</dbReference>
<dbReference type="InterPro" id="IPR041988">
    <property type="entry name" value="Ribosomal_uL24_KOW"/>
</dbReference>
<dbReference type="Proteomes" id="UP000031627">
    <property type="component" value="Chromosome"/>
</dbReference>
<dbReference type="InterPro" id="IPR014722">
    <property type="entry name" value="Rib_uL2_dom2"/>
</dbReference>
<dbReference type="InterPro" id="IPR003256">
    <property type="entry name" value="Ribosomal_uL24"/>
</dbReference>
<dbReference type="AlphaFoldDB" id="A0A090AL75"/>
<dbReference type="OrthoDB" id="9807419at2"/>
<reference evidence="8 9" key="2">
    <citation type="journal article" date="2014" name="Curr. Biol.">
        <title>Symbiont-Supplemented Maternal Investment Underpinning Host's Ecological Adaptation.</title>
        <authorList>
            <person name="Kaiwa N."/>
            <person name="Hosokawa T."/>
            <person name="Nikoh N."/>
            <person name="Tanahashi M."/>
            <person name="Moriyama M."/>
            <person name="Meng X.Y."/>
            <person name="Maeda T."/>
            <person name="Yamaguchi K."/>
            <person name="Shigenobu S."/>
            <person name="Ito M."/>
            <person name="Fukatsu T."/>
        </authorList>
    </citation>
    <scope>NUCLEOTIDE SEQUENCE [LARGE SCALE GENOMIC DNA]</scope>
    <source>
        <strain evidence="8 9">UwTKB</strain>
    </source>
</reference>
<dbReference type="NCBIfam" id="TIGR01079">
    <property type="entry name" value="rplX_bact"/>
    <property type="match status" value="1"/>
</dbReference>
<dbReference type="InterPro" id="IPR008991">
    <property type="entry name" value="Translation_prot_SH3-like_sf"/>
</dbReference>
<comment type="subunit">
    <text evidence="5">Part of the 50S ribosomal subunit.</text>
</comment>
<dbReference type="SMART" id="SM00739">
    <property type="entry name" value="KOW"/>
    <property type="match status" value="1"/>
</dbReference>
<dbReference type="CDD" id="cd06089">
    <property type="entry name" value="KOW_RPL26"/>
    <property type="match status" value="1"/>
</dbReference>
<dbReference type="InterPro" id="IPR005825">
    <property type="entry name" value="Ribosomal_uL24_CS"/>
</dbReference>
<dbReference type="RefSeq" id="WP_041062453.1">
    <property type="nucleotide sequence ID" value="NZ_AP014521.1"/>
</dbReference>
<dbReference type="STRING" id="1410383.TGUWTKB_1050"/>
<dbReference type="InterPro" id="IPR057264">
    <property type="entry name" value="Ribosomal_uL24_C"/>
</dbReference>
<feature type="domain" description="KOW" evidence="7">
    <location>
        <begin position="4"/>
        <end position="31"/>
    </location>
</feature>
<dbReference type="GO" id="GO:0005829">
    <property type="term" value="C:cytosol"/>
    <property type="evidence" value="ECO:0007669"/>
    <property type="project" value="UniProtKB-ARBA"/>
</dbReference>
<comment type="similarity">
    <text evidence="1 5 6">Belongs to the universal ribosomal protein uL24 family.</text>
</comment>
<dbReference type="EMBL" id="AP014521">
    <property type="protein sequence ID" value="BAP58364.1"/>
    <property type="molecule type" value="Genomic_DNA"/>
</dbReference>
<dbReference type="SUPFAM" id="SSF50104">
    <property type="entry name" value="Translation proteins SH3-like domain"/>
    <property type="match status" value="1"/>
</dbReference>
<dbReference type="Pfam" id="PF00467">
    <property type="entry name" value="KOW"/>
    <property type="match status" value="1"/>
</dbReference>